<sequence length="344" mass="35627">MVRLTGFASVLFMSSVLAVLSGTATLALAAPSACDQLTKFKITGAELVITRTESVSAAPAGTVRLNGRGPETIPVGLPAYCRIDGTIRPRTGVDGKAYGIGFALALPAGWNGGFLFQGGGGLNGSVAQPLGSQAAGDTPALARGFAVVTTDSGHKGAVFDGSFMKDQQASLDFAYAAVGRVTEVAKQIVVQYYGEPARHSYFDGCSTGGREAMLATQRYPLDFDGVISGDPAMRTGYSNLADAWITIALNQIAPKDDAGKPIVGRALSDADKKLVVSSLLEQCDAADGLKDGMIFNIRGCRFDPALLTCRGARTETCLTSAQVNAIQKGFAGPKTARGVAVYSP</sequence>
<comment type="caution">
    <text evidence="9">The sequence shown here is derived from an EMBL/GenBank/DDBJ whole genome shotgun (WGS) entry which is preliminary data.</text>
</comment>
<name>A0A7V8SV75_9BACT</name>
<keyword evidence="4 8" id="KW-0732">Signal</keyword>
<evidence type="ECO:0000256" key="3">
    <source>
        <dbReference type="ARBA" id="ARBA00022723"/>
    </source>
</evidence>
<keyword evidence="5 9" id="KW-0378">Hydrolase</keyword>
<dbReference type="SUPFAM" id="SSF53474">
    <property type="entry name" value="alpha/beta-Hydrolases"/>
    <property type="match status" value="1"/>
</dbReference>
<evidence type="ECO:0000256" key="7">
    <source>
        <dbReference type="ARBA" id="ARBA00023157"/>
    </source>
</evidence>
<dbReference type="InterPro" id="IPR029058">
    <property type="entry name" value="AB_hydrolase_fold"/>
</dbReference>
<dbReference type="Proteomes" id="UP000567293">
    <property type="component" value="Unassembled WGS sequence"/>
</dbReference>
<organism evidence="9 10">
    <name type="scientific">Candidatus Acidiferrum panamense</name>
    <dbReference type="NCBI Taxonomy" id="2741543"/>
    <lineage>
        <taxon>Bacteria</taxon>
        <taxon>Pseudomonadati</taxon>
        <taxon>Acidobacteriota</taxon>
        <taxon>Terriglobia</taxon>
        <taxon>Candidatus Acidiferrales</taxon>
        <taxon>Candidatus Acidiferrum</taxon>
    </lineage>
</organism>
<dbReference type="InterPro" id="IPR011118">
    <property type="entry name" value="Tannase/feruloyl_esterase"/>
</dbReference>
<evidence type="ECO:0000256" key="2">
    <source>
        <dbReference type="ARBA" id="ARBA00022487"/>
    </source>
</evidence>
<evidence type="ECO:0000313" key="10">
    <source>
        <dbReference type="Proteomes" id="UP000567293"/>
    </source>
</evidence>
<proteinExistence type="inferred from homology"/>
<reference evidence="9" key="1">
    <citation type="submission" date="2020-06" db="EMBL/GenBank/DDBJ databases">
        <title>Legume-microbial interactions unlock mineral nutrients during tropical forest succession.</title>
        <authorList>
            <person name="Epihov D.Z."/>
        </authorList>
    </citation>
    <scope>NUCLEOTIDE SEQUENCE [LARGE SCALE GENOMIC DNA]</scope>
    <source>
        <strain evidence="9">Pan2503</strain>
    </source>
</reference>
<dbReference type="Gene3D" id="3.40.50.1820">
    <property type="entry name" value="alpha/beta hydrolase"/>
    <property type="match status" value="1"/>
</dbReference>
<keyword evidence="7" id="KW-1015">Disulfide bond</keyword>
<feature type="non-terminal residue" evidence="9">
    <location>
        <position position="344"/>
    </location>
</feature>
<accession>A0A7V8SV75</accession>
<feature type="chain" id="PRO_5030718715" evidence="8">
    <location>
        <begin position="30"/>
        <end position="344"/>
    </location>
</feature>
<dbReference type="PANTHER" id="PTHR33938">
    <property type="entry name" value="FERULOYL ESTERASE B-RELATED"/>
    <property type="match status" value="1"/>
</dbReference>
<dbReference type="PANTHER" id="PTHR33938:SF15">
    <property type="entry name" value="FERULOYL ESTERASE B-RELATED"/>
    <property type="match status" value="1"/>
</dbReference>
<evidence type="ECO:0000256" key="8">
    <source>
        <dbReference type="SAM" id="SignalP"/>
    </source>
</evidence>
<dbReference type="AlphaFoldDB" id="A0A7V8SV75"/>
<protein>
    <submittedName>
        <fullName evidence="9">Tannase/feruloyl esterase family alpha/beta hydrolase</fullName>
    </submittedName>
</protein>
<evidence type="ECO:0000256" key="5">
    <source>
        <dbReference type="ARBA" id="ARBA00022801"/>
    </source>
</evidence>
<comment type="similarity">
    <text evidence="1">Belongs to the tannase family.</text>
</comment>
<evidence type="ECO:0000256" key="1">
    <source>
        <dbReference type="ARBA" id="ARBA00006249"/>
    </source>
</evidence>
<keyword evidence="3" id="KW-0479">Metal-binding</keyword>
<evidence type="ECO:0000313" key="9">
    <source>
        <dbReference type="EMBL" id="MBA0083564.1"/>
    </source>
</evidence>
<keyword evidence="2" id="KW-0719">Serine esterase</keyword>
<keyword evidence="6" id="KW-0106">Calcium</keyword>
<keyword evidence="10" id="KW-1185">Reference proteome</keyword>
<dbReference type="EMBL" id="JACDQQ010000107">
    <property type="protein sequence ID" value="MBA0083564.1"/>
    <property type="molecule type" value="Genomic_DNA"/>
</dbReference>
<dbReference type="Pfam" id="PF07519">
    <property type="entry name" value="Tannase"/>
    <property type="match status" value="1"/>
</dbReference>
<gene>
    <name evidence="9" type="ORF">HRJ53_01070</name>
</gene>
<dbReference type="GO" id="GO:0046872">
    <property type="term" value="F:metal ion binding"/>
    <property type="evidence" value="ECO:0007669"/>
    <property type="project" value="UniProtKB-KW"/>
</dbReference>
<dbReference type="GO" id="GO:0052689">
    <property type="term" value="F:carboxylic ester hydrolase activity"/>
    <property type="evidence" value="ECO:0007669"/>
    <property type="project" value="UniProtKB-KW"/>
</dbReference>
<evidence type="ECO:0000256" key="6">
    <source>
        <dbReference type="ARBA" id="ARBA00022837"/>
    </source>
</evidence>
<feature type="signal peptide" evidence="8">
    <location>
        <begin position="1"/>
        <end position="29"/>
    </location>
</feature>
<evidence type="ECO:0000256" key="4">
    <source>
        <dbReference type="ARBA" id="ARBA00022729"/>
    </source>
</evidence>